<dbReference type="Proteomes" id="UP000004001">
    <property type="component" value="Unassembled WGS sequence"/>
</dbReference>
<reference evidence="5 6" key="1">
    <citation type="submission" date="2009-12" db="EMBL/GenBank/DDBJ databases">
        <title>Genome Sequence of Prevotella timonensis CRIS 5C-B1.</title>
        <authorList>
            <person name="Durkin A.S."/>
            <person name="Madupu R."/>
            <person name="Torralba M."/>
            <person name="Methe B."/>
            <person name="Sutton G."/>
            <person name="Strausberg R.L."/>
            <person name="Nelson K.E."/>
        </authorList>
    </citation>
    <scope>NUCLEOTIDE SEQUENCE [LARGE SCALE GENOMIC DNA]</scope>
    <source>
        <strain evidence="5 6">CRIS 5C-B1</strain>
    </source>
</reference>
<proteinExistence type="inferred from homology"/>
<dbReference type="PANTHER" id="PTHR43179:SF12">
    <property type="entry name" value="GALACTOFURANOSYLTRANSFERASE GLFT2"/>
    <property type="match status" value="1"/>
</dbReference>
<keyword evidence="6" id="KW-1185">Reference proteome</keyword>
<comment type="caution">
    <text evidence="5">The sequence shown here is derived from an EMBL/GenBank/DDBJ whole genome shotgun (WGS) entry which is preliminary data.</text>
</comment>
<dbReference type="InterPro" id="IPR001173">
    <property type="entry name" value="Glyco_trans_2-like"/>
</dbReference>
<evidence type="ECO:0000313" key="5">
    <source>
        <dbReference type="EMBL" id="EFA98453.1"/>
    </source>
</evidence>
<accession>D1VWV4</accession>
<comment type="similarity">
    <text evidence="1">Belongs to the glycosyltransferase 2 family.</text>
</comment>
<sequence length="286" mass="33413">MKNNDFPILAVVVLYNPDIQLLKKNLFAFQQYVNKIILWDNSSYASTQQQIDKLLTTFSNVIVIHKKINMGISTALNYAWNFANNHGYKAMLTMDQDSIFHYFPIFKNKVIEFWKRERLCICGPAICDASKTTFETYDSFIEKKHIITSGMLVPIELLNKIGGYCEDFFVDGIDVELCVKARQYNYKSFIYRGAFLAQIYGTPQSRKILGKTLRSFGYAPNRLYNIFKSQIIIFRKYHYPLDILRDILYNYMFRFTLKGVMLVEHNKREKLKAVCQGIKDGLLAKI</sequence>
<dbReference type="GO" id="GO:0016757">
    <property type="term" value="F:glycosyltransferase activity"/>
    <property type="evidence" value="ECO:0007669"/>
    <property type="project" value="UniProtKB-KW"/>
</dbReference>
<keyword evidence="2 5" id="KW-0328">Glycosyltransferase</keyword>
<gene>
    <name evidence="5" type="ORF">HMPREF9019_2232</name>
</gene>
<feature type="domain" description="Glycosyltransferase 2-like" evidence="4">
    <location>
        <begin position="31"/>
        <end position="139"/>
    </location>
</feature>
<dbReference type="SUPFAM" id="SSF53448">
    <property type="entry name" value="Nucleotide-diphospho-sugar transferases"/>
    <property type="match status" value="1"/>
</dbReference>
<dbReference type="eggNOG" id="COG1216">
    <property type="taxonomic scope" value="Bacteria"/>
</dbReference>
<evidence type="ECO:0000256" key="2">
    <source>
        <dbReference type="ARBA" id="ARBA00022676"/>
    </source>
</evidence>
<evidence type="ECO:0000259" key="4">
    <source>
        <dbReference type="Pfam" id="PF00535"/>
    </source>
</evidence>
<organism evidence="5 6">
    <name type="scientific">Hoylesella timonensis CRIS 5C-B1</name>
    <dbReference type="NCBI Taxonomy" id="679189"/>
    <lineage>
        <taxon>Bacteria</taxon>
        <taxon>Pseudomonadati</taxon>
        <taxon>Bacteroidota</taxon>
        <taxon>Bacteroidia</taxon>
        <taxon>Bacteroidales</taxon>
        <taxon>Prevotellaceae</taxon>
        <taxon>Hoylesella</taxon>
    </lineage>
</organism>
<protein>
    <submittedName>
        <fullName evidence="5">Glycosyltransferase, group 2 family protein</fullName>
        <ecNumber evidence="5">2.4.-.-</ecNumber>
    </submittedName>
</protein>
<evidence type="ECO:0000256" key="1">
    <source>
        <dbReference type="ARBA" id="ARBA00006739"/>
    </source>
</evidence>
<evidence type="ECO:0000313" key="6">
    <source>
        <dbReference type="Proteomes" id="UP000004001"/>
    </source>
</evidence>
<dbReference type="EC" id="2.4.-.-" evidence="5"/>
<dbReference type="RefSeq" id="WP_008122122.1">
    <property type="nucleotide sequence ID" value="NZ_ADEF01000005.1"/>
</dbReference>
<keyword evidence="3 5" id="KW-0808">Transferase</keyword>
<dbReference type="AlphaFoldDB" id="D1VWV4"/>
<dbReference type="InterPro" id="IPR029044">
    <property type="entry name" value="Nucleotide-diphossugar_trans"/>
</dbReference>
<evidence type="ECO:0000256" key="3">
    <source>
        <dbReference type="ARBA" id="ARBA00022679"/>
    </source>
</evidence>
<dbReference type="Gene3D" id="3.90.550.10">
    <property type="entry name" value="Spore Coat Polysaccharide Biosynthesis Protein SpsA, Chain A"/>
    <property type="match status" value="1"/>
</dbReference>
<dbReference type="EMBL" id="ADEF01000005">
    <property type="protein sequence ID" value="EFA98453.1"/>
    <property type="molecule type" value="Genomic_DNA"/>
</dbReference>
<name>D1VWV4_9BACT</name>
<dbReference type="Pfam" id="PF00535">
    <property type="entry name" value="Glycos_transf_2"/>
    <property type="match status" value="1"/>
</dbReference>
<dbReference type="PANTHER" id="PTHR43179">
    <property type="entry name" value="RHAMNOSYLTRANSFERASE WBBL"/>
    <property type="match status" value="1"/>
</dbReference>